<feature type="binding site" evidence="4">
    <location>
        <position position="163"/>
    </location>
    <ligand>
        <name>molybdate</name>
        <dbReference type="ChEBI" id="CHEBI:36264"/>
    </ligand>
</feature>
<dbReference type="SUPFAM" id="SSF53850">
    <property type="entry name" value="Periplasmic binding protein-like II"/>
    <property type="match status" value="1"/>
</dbReference>
<dbReference type="Pfam" id="PF13531">
    <property type="entry name" value="SBP_bac_11"/>
    <property type="match status" value="1"/>
</dbReference>
<evidence type="ECO:0000313" key="5">
    <source>
        <dbReference type="EMBL" id="GGI51981.1"/>
    </source>
</evidence>
<evidence type="ECO:0000256" key="3">
    <source>
        <dbReference type="ARBA" id="ARBA00022729"/>
    </source>
</evidence>
<dbReference type="RefSeq" id="WP_188418085.1">
    <property type="nucleotide sequence ID" value="NZ_BMDO01000009.1"/>
</dbReference>
<dbReference type="GO" id="GO:0015689">
    <property type="term" value="P:molybdate ion transport"/>
    <property type="evidence" value="ECO:0007669"/>
    <property type="project" value="InterPro"/>
</dbReference>
<dbReference type="GO" id="GO:0046872">
    <property type="term" value="F:metal ion binding"/>
    <property type="evidence" value="ECO:0007669"/>
    <property type="project" value="UniProtKB-KW"/>
</dbReference>
<dbReference type="CDD" id="cd13539">
    <property type="entry name" value="PBP2_AvModA"/>
    <property type="match status" value="1"/>
</dbReference>
<dbReference type="NCBIfam" id="TIGR01256">
    <property type="entry name" value="modA"/>
    <property type="match status" value="1"/>
</dbReference>
<evidence type="ECO:0000256" key="4">
    <source>
        <dbReference type="PIRSR" id="PIRSR004846-1"/>
    </source>
</evidence>
<proteinExistence type="inferred from homology"/>
<sequence>MKRLLILLVVLVLPFAGIAQKLRIAVAANAQFVAKVLADEFKKQNGIEAELIVSSSGKLTTQIEQGAPFDVFLSADMKYPEELYSKKLSTDKPKVYAYGTLVMWAQKGIKLTGGVKALTSPAIRKIAIANAALAPYGEAAEQAMERSNLLSALKPKLVYGESIAQVNQYLLTGAADVAFTAKSIVLDPAQKSNQNWVEVNSKLYQPIAQGVVLLKSSSGASLVQAKNFYAFLFSTRAKQIFKAYGYR</sequence>
<dbReference type="EMBL" id="BMDO01000009">
    <property type="protein sequence ID" value="GGI51981.1"/>
    <property type="molecule type" value="Genomic_DNA"/>
</dbReference>
<evidence type="ECO:0000256" key="2">
    <source>
        <dbReference type="ARBA" id="ARBA00022723"/>
    </source>
</evidence>
<dbReference type="AlphaFoldDB" id="A0A917N2I9"/>
<dbReference type="PIRSF" id="PIRSF004846">
    <property type="entry name" value="ModA"/>
    <property type="match status" value="1"/>
</dbReference>
<dbReference type="PANTHER" id="PTHR30632">
    <property type="entry name" value="MOLYBDATE-BINDING PERIPLASMIC PROTEIN"/>
    <property type="match status" value="1"/>
</dbReference>
<gene>
    <name evidence="5" type="ORF">GCM10011425_31930</name>
</gene>
<keyword evidence="2 4" id="KW-0479">Metal-binding</keyword>
<dbReference type="InterPro" id="IPR044084">
    <property type="entry name" value="AvModA-like_subst-bd"/>
</dbReference>
<evidence type="ECO:0000313" key="6">
    <source>
        <dbReference type="Proteomes" id="UP000662074"/>
    </source>
</evidence>
<organism evidence="5 6">
    <name type="scientific">Mucilaginibacter galii</name>
    <dbReference type="NCBI Taxonomy" id="2005073"/>
    <lineage>
        <taxon>Bacteria</taxon>
        <taxon>Pseudomonadati</taxon>
        <taxon>Bacteroidota</taxon>
        <taxon>Sphingobacteriia</taxon>
        <taxon>Sphingobacteriales</taxon>
        <taxon>Sphingobacteriaceae</taxon>
        <taxon>Mucilaginibacter</taxon>
    </lineage>
</organism>
<reference evidence="5" key="1">
    <citation type="journal article" date="2014" name="Int. J. Syst. Evol. Microbiol.">
        <title>Complete genome sequence of Corynebacterium casei LMG S-19264T (=DSM 44701T), isolated from a smear-ripened cheese.</title>
        <authorList>
            <consortium name="US DOE Joint Genome Institute (JGI-PGF)"/>
            <person name="Walter F."/>
            <person name="Albersmeier A."/>
            <person name="Kalinowski J."/>
            <person name="Ruckert C."/>
        </authorList>
    </citation>
    <scope>NUCLEOTIDE SEQUENCE</scope>
    <source>
        <strain evidence="5">CCM 8711</strain>
    </source>
</reference>
<feature type="binding site" evidence="4">
    <location>
        <position position="56"/>
    </location>
    <ligand>
        <name>molybdate</name>
        <dbReference type="ChEBI" id="CHEBI:36264"/>
    </ligand>
</feature>
<evidence type="ECO:0000256" key="1">
    <source>
        <dbReference type="ARBA" id="ARBA00009175"/>
    </source>
</evidence>
<dbReference type="Proteomes" id="UP000662074">
    <property type="component" value="Unassembled WGS sequence"/>
</dbReference>
<dbReference type="PANTHER" id="PTHR30632:SF14">
    <property type="entry name" value="TUNGSTATE_MOLYBDATE_CHROMATE-BINDING PROTEIN MODA"/>
    <property type="match status" value="1"/>
</dbReference>
<protein>
    <submittedName>
        <fullName evidence="5">Molybdate ABC transporter substrate-binding protein</fullName>
    </submittedName>
</protein>
<accession>A0A917N2I9</accession>
<dbReference type="InterPro" id="IPR005950">
    <property type="entry name" value="ModA"/>
</dbReference>
<keyword evidence="4" id="KW-0500">Molybdenum</keyword>
<keyword evidence="3" id="KW-0732">Signal</keyword>
<reference evidence="5" key="2">
    <citation type="submission" date="2020-09" db="EMBL/GenBank/DDBJ databases">
        <authorList>
            <person name="Sun Q."/>
            <person name="Sedlacek I."/>
        </authorList>
    </citation>
    <scope>NUCLEOTIDE SEQUENCE</scope>
    <source>
        <strain evidence="5">CCM 8711</strain>
    </source>
</reference>
<dbReference type="Gene3D" id="3.40.190.10">
    <property type="entry name" value="Periplasmic binding protein-like II"/>
    <property type="match status" value="2"/>
</dbReference>
<keyword evidence="6" id="KW-1185">Reference proteome</keyword>
<dbReference type="InterPro" id="IPR050682">
    <property type="entry name" value="ModA/WtpA"/>
</dbReference>
<comment type="caution">
    <text evidence="5">The sequence shown here is derived from an EMBL/GenBank/DDBJ whole genome shotgun (WGS) entry which is preliminary data.</text>
</comment>
<comment type="similarity">
    <text evidence="1">Belongs to the bacterial solute-binding protein ModA family.</text>
</comment>
<name>A0A917N2I9_9SPHI</name>
<dbReference type="GO" id="GO:0030973">
    <property type="term" value="F:molybdate ion binding"/>
    <property type="evidence" value="ECO:0007669"/>
    <property type="project" value="InterPro"/>
</dbReference>